<dbReference type="VEuPathDB" id="VectorBase:ASIC013478"/>
<keyword evidence="1" id="KW-0282">Flagellum</keyword>
<protein>
    <submittedName>
        <fullName evidence="1 2">Flagellar export protein FliJ</fullName>
    </submittedName>
</protein>
<keyword evidence="3" id="KW-1185">Reference proteome</keyword>
<dbReference type="EMBL" id="KE525304">
    <property type="protein sequence ID" value="KFB45532.1"/>
    <property type="molecule type" value="Genomic_DNA"/>
</dbReference>
<evidence type="ECO:0000313" key="3">
    <source>
        <dbReference type="Proteomes" id="UP000030765"/>
    </source>
</evidence>
<dbReference type="AlphaFoldDB" id="A0A084W5N8"/>
<dbReference type="Proteomes" id="UP000030765">
    <property type="component" value="Unassembled WGS sequence"/>
</dbReference>
<dbReference type="EMBL" id="ATLV01020676">
    <property type="status" value="NOT_ANNOTATED_CDS"/>
    <property type="molecule type" value="Genomic_DNA"/>
</dbReference>
<sequence>MNDEELGSWKRMSVGLEKEKVSDKDYVKRKDPCLFSYDPYRSMLTLKKFLN</sequence>
<keyword evidence="1" id="KW-0966">Cell projection</keyword>
<evidence type="ECO:0000313" key="1">
    <source>
        <dbReference type="EMBL" id="KFB45532.1"/>
    </source>
</evidence>
<gene>
    <name evidence="1" type="ORF">ZHAS_00013478</name>
</gene>
<proteinExistence type="predicted"/>
<dbReference type="EnsemblMetazoa" id="ASIC013478-RA">
    <property type="protein sequence ID" value="ASIC013478-PA"/>
    <property type="gene ID" value="ASIC013478"/>
</dbReference>
<evidence type="ECO:0000313" key="2">
    <source>
        <dbReference type="EnsemblMetazoa" id="ASIC013478-PA"/>
    </source>
</evidence>
<name>A0A084W5N8_ANOSI</name>
<accession>A0A084W5N8</accession>
<reference evidence="1 3" key="1">
    <citation type="journal article" date="2014" name="BMC Genomics">
        <title>Genome sequence of Anopheles sinensis provides insight into genetics basis of mosquito competence for malaria parasites.</title>
        <authorList>
            <person name="Zhou D."/>
            <person name="Zhang D."/>
            <person name="Ding G."/>
            <person name="Shi L."/>
            <person name="Hou Q."/>
            <person name="Ye Y."/>
            <person name="Xu Y."/>
            <person name="Zhou H."/>
            <person name="Xiong C."/>
            <person name="Li S."/>
            <person name="Yu J."/>
            <person name="Hong S."/>
            <person name="Yu X."/>
            <person name="Zou P."/>
            <person name="Chen C."/>
            <person name="Chang X."/>
            <person name="Wang W."/>
            <person name="Lv Y."/>
            <person name="Sun Y."/>
            <person name="Ma L."/>
            <person name="Shen B."/>
            <person name="Zhu C."/>
        </authorList>
    </citation>
    <scope>NUCLEOTIDE SEQUENCE [LARGE SCALE GENOMIC DNA]</scope>
</reference>
<reference evidence="2" key="2">
    <citation type="submission" date="2020-05" db="UniProtKB">
        <authorList>
            <consortium name="EnsemblMetazoa"/>
        </authorList>
    </citation>
    <scope>IDENTIFICATION</scope>
</reference>
<keyword evidence="1" id="KW-0969">Cilium</keyword>
<organism evidence="1">
    <name type="scientific">Anopheles sinensis</name>
    <name type="common">Mosquito</name>
    <dbReference type="NCBI Taxonomy" id="74873"/>
    <lineage>
        <taxon>Eukaryota</taxon>
        <taxon>Metazoa</taxon>
        <taxon>Ecdysozoa</taxon>
        <taxon>Arthropoda</taxon>
        <taxon>Hexapoda</taxon>
        <taxon>Insecta</taxon>
        <taxon>Pterygota</taxon>
        <taxon>Neoptera</taxon>
        <taxon>Endopterygota</taxon>
        <taxon>Diptera</taxon>
        <taxon>Nematocera</taxon>
        <taxon>Culicoidea</taxon>
        <taxon>Culicidae</taxon>
        <taxon>Anophelinae</taxon>
        <taxon>Anopheles</taxon>
    </lineage>
</organism>